<accession>A0ABN9LJ95</accession>
<evidence type="ECO:0000256" key="3">
    <source>
        <dbReference type="ARBA" id="ARBA00022741"/>
    </source>
</evidence>
<keyword evidence="3" id="KW-0547">Nucleotide-binding</keyword>
<dbReference type="SUPFAM" id="SSF57774">
    <property type="entry name" value="Microbial and mitochondrial ADK, insert 'zinc finger' domain"/>
    <property type="match status" value="1"/>
</dbReference>
<dbReference type="InterPro" id="IPR027417">
    <property type="entry name" value="P-loop_NTPase"/>
</dbReference>
<name>A0ABN9LJ95_9NEOB</name>
<evidence type="ECO:0000256" key="1">
    <source>
        <dbReference type="ARBA" id="ARBA00007220"/>
    </source>
</evidence>
<dbReference type="EMBL" id="CAUEEQ010017187">
    <property type="protein sequence ID" value="CAJ0940440.1"/>
    <property type="molecule type" value="Genomic_DNA"/>
</dbReference>
<gene>
    <name evidence="5" type="ORF">RIMI_LOCUS8595900</name>
</gene>
<dbReference type="Gene3D" id="3.40.50.300">
    <property type="entry name" value="P-loop containing nucleotide triphosphate hydrolases"/>
    <property type="match status" value="2"/>
</dbReference>
<evidence type="ECO:0008006" key="7">
    <source>
        <dbReference type="Google" id="ProtNLM"/>
    </source>
</evidence>
<evidence type="ECO:0000256" key="4">
    <source>
        <dbReference type="ARBA" id="ARBA00022777"/>
    </source>
</evidence>
<dbReference type="InterPro" id="IPR000850">
    <property type="entry name" value="Adenylat/UMP-CMP_kin"/>
</dbReference>
<dbReference type="PANTHER" id="PTHR23359">
    <property type="entry name" value="NUCLEOTIDE KINASE"/>
    <property type="match status" value="1"/>
</dbReference>
<protein>
    <recommendedName>
        <fullName evidence="7">Nucleoside-diphosphate kinase</fullName>
    </recommendedName>
</protein>
<dbReference type="SUPFAM" id="SSF52540">
    <property type="entry name" value="P-loop containing nucleoside triphosphate hydrolases"/>
    <property type="match status" value="2"/>
</dbReference>
<organism evidence="5 6">
    <name type="scientific">Ranitomeya imitator</name>
    <name type="common">mimic poison frog</name>
    <dbReference type="NCBI Taxonomy" id="111125"/>
    <lineage>
        <taxon>Eukaryota</taxon>
        <taxon>Metazoa</taxon>
        <taxon>Chordata</taxon>
        <taxon>Craniata</taxon>
        <taxon>Vertebrata</taxon>
        <taxon>Euteleostomi</taxon>
        <taxon>Amphibia</taxon>
        <taxon>Batrachia</taxon>
        <taxon>Anura</taxon>
        <taxon>Neobatrachia</taxon>
        <taxon>Hyloidea</taxon>
        <taxon>Dendrobatidae</taxon>
        <taxon>Dendrobatinae</taxon>
        <taxon>Ranitomeya</taxon>
    </lineage>
</organism>
<dbReference type="Proteomes" id="UP001176940">
    <property type="component" value="Unassembled WGS sequence"/>
</dbReference>
<keyword evidence="6" id="KW-1185">Reference proteome</keyword>
<sequence length="313" mass="35212">MPCSADPPEIPDALWARLIQERLSEVDCVRRVRNIVVYYFLSLTGDVGFSGMDNDGWVMEGFPRTREQGLLLQMNGTSPDHIVVLDAPDIVLIERNMGKRIDPSTGEIYHTTFDWPEDPEVQRNLVEPAGISEHETGKRLLEYQRNMPGILRAFPKIHKKINADQPCMDVFSQVLTFVLSKPRSLAPYTPRILLYGPPGSGRSLQAALLAQKYDIVNVSCGQVLKEAMADQTKIGLLIEPYIENEQQAFARVFLPNPLSAPSKVLRPQHALFHFPDFSSPFDLAVYPDRTGIFIFRYGFHPCAAQPHAAINEP</sequence>
<evidence type="ECO:0000313" key="6">
    <source>
        <dbReference type="Proteomes" id="UP001176940"/>
    </source>
</evidence>
<reference evidence="5" key="1">
    <citation type="submission" date="2023-07" db="EMBL/GenBank/DDBJ databases">
        <authorList>
            <person name="Stuckert A."/>
        </authorList>
    </citation>
    <scope>NUCLEOTIDE SEQUENCE</scope>
</reference>
<evidence type="ECO:0000313" key="5">
    <source>
        <dbReference type="EMBL" id="CAJ0940440.1"/>
    </source>
</evidence>
<keyword evidence="4" id="KW-0418">Kinase</keyword>
<dbReference type="Pfam" id="PF00406">
    <property type="entry name" value="ADK"/>
    <property type="match status" value="1"/>
</dbReference>
<comment type="similarity">
    <text evidence="1">Belongs to the adenylate kinase family.</text>
</comment>
<proteinExistence type="inferred from homology"/>
<evidence type="ECO:0000256" key="2">
    <source>
        <dbReference type="ARBA" id="ARBA00022679"/>
    </source>
</evidence>
<dbReference type="InterPro" id="IPR036193">
    <property type="entry name" value="ADK_active_lid_dom_sf"/>
</dbReference>
<comment type="caution">
    <text evidence="5">The sequence shown here is derived from an EMBL/GenBank/DDBJ whole genome shotgun (WGS) entry which is preliminary data.</text>
</comment>
<keyword evidence="2" id="KW-0808">Transferase</keyword>